<accession>A0A1K1NCN6</accession>
<reference evidence="3 5" key="2">
    <citation type="submission" date="2023-11" db="EMBL/GenBank/DDBJ databases">
        <title>MicrobeMod: A computational toolkit for identifying prokaryotic methylation and restriction-modification with nanopore sequencing.</title>
        <authorList>
            <person name="Crits-Christoph A."/>
            <person name="Kang S.C."/>
            <person name="Lee H."/>
            <person name="Ostrov N."/>
        </authorList>
    </citation>
    <scope>NUCLEOTIDE SEQUENCE [LARGE SCALE GENOMIC DNA]</scope>
    <source>
        <strain evidence="3 5">ATCC 23090</strain>
    </source>
</reference>
<feature type="compositionally biased region" description="Basic and acidic residues" evidence="1">
    <location>
        <begin position="29"/>
        <end position="39"/>
    </location>
</feature>
<reference evidence="2 4" key="1">
    <citation type="submission" date="2016-11" db="EMBL/GenBank/DDBJ databases">
        <authorList>
            <person name="Jaros S."/>
            <person name="Januszkiewicz K."/>
            <person name="Wedrychowicz H."/>
        </authorList>
    </citation>
    <scope>NUCLEOTIDE SEQUENCE [LARGE SCALE GENOMIC DNA]</scope>
    <source>
        <strain evidence="2 4">DSM 784</strain>
    </source>
</reference>
<evidence type="ECO:0000313" key="3">
    <source>
        <dbReference type="EMBL" id="WQG91040.1"/>
    </source>
</evidence>
<feature type="compositionally biased region" description="Basic and acidic residues" evidence="1">
    <location>
        <begin position="49"/>
        <end position="63"/>
    </location>
</feature>
<evidence type="ECO:0000256" key="1">
    <source>
        <dbReference type="SAM" id="MobiDB-lite"/>
    </source>
</evidence>
<evidence type="ECO:0000313" key="5">
    <source>
        <dbReference type="Proteomes" id="UP001326715"/>
    </source>
</evidence>
<protein>
    <submittedName>
        <fullName evidence="2">Uncharacterized protein</fullName>
    </submittedName>
</protein>
<dbReference type="AlphaFoldDB" id="A0A1K1NCN6"/>
<organism evidence="2 4">
    <name type="scientific">Chitinophaga sancti</name>
    <dbReference type="NCBI Taxonomy" id="1004"/>
    <lineage>
        <taxon>Bacteria</taxon>
        <taxon>Pseudomonadati</taxon>
        <taxon>Bacteroidota</taxon>
        <taxon>Chitinophagia</taxon>
        <taxon>Chitinophagales</taxon>
        <taxon>Chitinophagaceae</taxon>
        <taxon>Chitinophaga</taxon>
    </lineage>
</organism>
<sequence length="63" mass="7312">MKKSTNLKRAIKEVKRENVEVAPKAKTTAKKDYDDDQNHLLEGYDESEYDQKDIADEKRKKGA</sequence>
<evidence type="ECO:0000313" key="2">
    <source>
        <dbReference type="EMBL" id="SFW33103.1"/>
    </source>
</evidence>
<dbReference type="STRING" id="1004.SAMN05661012_01194"/>
<proteinExistence type="predicted"/>
<dbReference type="EMBL" id="CP140154">
    <property type="protein sequence ID" value="WQG91040.1"/>
    <property type="molecule type" value="Genomic_DNA"/>
</dbReference>
<keyword evidence="5" id="KW-1185">Reference proteome</keyword>
<name>A0A1K1NCN6_9BACT</name>
<dbReference type="EMBL" id="FPIZ01000003">
    <property type="protein sequence ID" value="SFW33103.1"/>
    <property type="molecule type" value="Genomic_DNA"/>
</dbReference>
<gene>
    <name evidence="2" type="ORF">SAMN05661012_01194</name>
    <name evidence="3" type="ORF">SR876_05990</name>
</gene>
<evidence type="ECO:0000313" key="4">
    <source>
        <dbReference type="Proteomes" id="UP000183788"/>
    </source>
</evidence>
<feature type="region of interest" description="Disordered" evidence="1">
    <location>
        <begin position="22"/>
        <end position="63"/>
    </location>
</feature>
<dbReference type="RefSeq" id="WP_072357781.1">
    <property type="nucleotide sequence ID" value="NZ_CBHWAX010000026.1"/>
</dbReference>
<dbReference type="Proteomes" id="UP000183788">
    <property type="component" value="Unassembled WGS sequence"/>
</dbReference>
<dbReference type="Proteomes" id="UP001326715">
    <property type="component" value="Chromosome"/>
</dbReference>